<comment type="caution">
    <text evidence="2">The sequence shown here is derived from an EMBL/GenBank/DDBJ whole genome shotgun (WGS) entry which is preliminary data.</text>
</comment>
<gene>
    <name evidence="2" type="ORF">S01H1_67369</name>
</gene>
<dbReference type="GO" id="GO:0070490">
    <property type="term" value="P:protein pupylation"/>
    <property type="evidence" value="ECO:0007669"/>
    <property type="project" value="TreeGrafter"/>
</dbReference>
<feature type="compositionally biased region" description="Basic and acidic residues" evidence="1">
    <location>
        <begin position="171"/>
        <end position="194"/>
    </location>
</feature>
<dbReference type="Pfam" id="PF03136">
    <property type="entry name" value="Pup_ligase"/>
    <property type="match status" value="1"/>
</dbReference>
<evidence type="ECO:0000256" key="1">
    <source>
        <dbReference type="SAM" id="MobiDB-lite"/>
    </source>
</evidence>
<feature type="non-terminal residue" evidence="2">
    <location>
        <position position="1"/>
    </location>
</feature>
<dbReference type="GO" id="GO:0010498">
    <property type="term" value="P:proteasomal protein catabolic process"/>
    <property type="evidence" value="ECO:0007669"/>
    <property type="project" value="InterPro"/>
</dbReference>
<dbReference type="InterPro" id="IPR004347">
    <property type="entry name" value="Pup_ligase/deamidase"/>
</dbReference>
<dbReference type="PANTHER" id="PTHR42307">
    <property type="entry name" value="PUP DEAMIDASE/DEPUPYLASE"/>
    <property type="match status" value="1"/>
</dbReference>
<dbReference type="GO" id="GO:0019941">
    <property type="term" value="P:modification-dependent protein catabolic process"/>
    <property type="evidence" value="ECO:0007669"/>
    <property type="project" value="InterPro"/>
</dbReference>
<accession>X0YMX9</accession>
<protein>
    <submittedName>
        <fullName evidence="2">Uncharacterized protein</fullName>
    </submittedName>
</protein>
<dbReference type="EMBL" id="BARS01044612">
    <property type="protein sequence ID" value="GAG38056.1"/>
    <property type="molecule type" value="Genomic_DNA"/>
</dbReference>
<dbReference type="AlphaFoldDB" id="X0YMX9"/>
<reference evidence="2" key="1">
    <citation type="journal article" date="2014" name="Front. Microbiol.">
        <title>High frequency of phylogenetically diverse reductive dehalogenase-homologous genes in deep subseafloor sedimentary metagenomes.</title>
        <authorList>
            <person name="Kawai M."/>
            <person name="Futagami T."/>
            <person name="Toyoda A."/>
            <person name="Takaki Y."/>
            <person name="Nishi S."/>
            <person name="Hori S."/>
            <person name="Arai W."/>
            <person name="Tsubouchi T."/>
            <person name="Morono Y."/>
            <person name="Uchiyama I."/>
            <person name="Ito T."/>
            <person name="Fujiyama A."/>
            <person name="Inagaki F."/>
            <person name="Takami H."/>
        </authorList>
    </citation>
    <scope>NUCLEOTIDE SEQUENCE</scope>
    <source>
        <strain evidence="2">Expedition CK06-06</strain>
    </source>
</reference>
<proteinExistence type="predicted"/>
<dbReference type="PANTHER" id="PTHR42307:SF2">
    <property type="entry name" value="PUP DEAMIDASE_DEPUPYLASE"/>
    <property type="match status" value="1"/>
</dbReference>
<name>X0YMX9_9ZZZZ</name>
<feature type="region of interest" description="Disordered" evidence="1">
    <location>
        <begin position="171"/>
        <end position="196"/>
    </location>
</feature>
<sequence>DWPVLVHPLRALRALSADPELALRYRLTDGSEASALEIQRRFFQAVREVLAPESDSSGWRSEVMTMWEETLDLLEHDPEALRDRIDWIAKRVLIRREIPEPADWETIGRQSPGMLRGPVAPANRDARLRELAFRALRTDLRYHELGPRGGHRRLDGRGEVRRLVERKQVDRALRRPPSDTRAHARGEAIREAHARSVSGGATWHRVRLGRFDWRWYPDPLDPG</sequence>
<organism evidence="2">
    <name type="scientific">marine sediment metagenome</name>
    <dbReference type="NCBI Taxonomy" id="412755"/>
    <lineage>
        <taxon>unclassified sequences</taxon>
        <taxon>metagenomes</taxon>
        <taxon>ecological metagenomes</taxon>
    </lineage>
</organism>
<evidence type="ECO:0000313" key="2">
    <source>
        <dbReference type="EMBL" id="GAG38056.1"/>
    </source>
</evidence>
<dbReference type="GO" id="GO:0005524">
    <property type="term" value="F:ATP binding"/>
    <property type="evidence" value="ECO:0007669"/>
    <property type="project" value="TreeGrafter"/>
</dbReference>